<name>A0A2J8ADV4_9CHLO</name>
<dbReference type="Gene3D" id="2.60.40.10">
    <property type="entry name" value="Immunoglobulins"/>
    <property type="match status" value="1"/>
</dbReference>
<evidence type="ECO:0000256" key="1">
    <source>
        <dbReference type="SAM" id="Coils"/>
    </source>
</evidence>
<feature type="region of interest" description="Disordered" evidence="2">
    <location>
        <begin position="361"/>
        <end position="380"/>
    </location>
</feature>
<feature type="region of interest" description="Disordered" evidence="2">
    <location>
        <begin position="54"/>
        <end position="128"/>
    </location>
</feature>
<feature type="compositionally biased region" description="Low complexity" evidence="2">
    <location>
        <begin position="77"/>
        <end position="99"/>
    </location>
</feature>
<dbReference type="InterPro" id="IPR013783">
    <property type="entry name" value="Ig-like_fold"/>
</dbReference>
<dbReference type="AlphaFoldDB" id="A0A2J8ADV4"/>
<gene>
    <name evidence="3" type="ORF">TSOC_002568</name>
</gene>
<dbReference type="OrthoDB" id="542705at2759"/>
<feature type="region of interest" description="Disordered" evidence="2">
    <location>
        <begin position="22"/>
        <end position="42"/>
    </location>
</feature>
<evidence type="ECO:0000256" key="2">
    <source>
        <dbReference type="SAM" id="MobiDB-lite"/>
    </source>
</evidence>
<feature type="coiled-coil region" evidence="1">
    <location>
        <begin position="248"/>
        <end position="275"/>
    </location>
</feature>
<dbReference type="Proteomes" id="UP000236333">
    <property type="component" value="Unassembled WGS sequence"/>
</dbReference>
<keyword evidence="1" id="KW-0175">Coiled coil</keyword>
<protein>
    <recommendedName>
        <fullName evidence="5">Carbohydrate binding module family 25 domain-containing protein</fullName>
    </recommendedName>
</protein>
<proteinExistence type="predicted"/>
<reference evidence="3 4" key="1">
    <citation type="journal article" date="2017" name="Mol. Biol. Evol.">
        <title>The 4-celled Tetrabaena socialis nuclear genome reveals the essential components for genetic control of cell number at the origin of multicellularity in the volvocine lineage.</title>
        <authorList>
            <person name="Featherston J."/>
            <person name="Arakaki Y."/>
            <person name="Hanschen E.R."/>
            <person name="Ferris P.J."/>
            <person name="Michod R.E."/>
            <person name="Olson B.J.S.C."/>
            <person name="Nozaki H."/>
            <person name="Durand P.M."/>
        </authorList>
    </citation>
    <scope>NUCLEOTIDE SEQUENCE [LARGE SCALE GENOMIC DNA]</scope>
    <source>
        <strain evidence="3 4">NIES-571</strain>
    </source>
</reference>
<evidence type="ECO:0000313" key="3">
    <source>
        <dbReference type="EMBL" id="PNH10693.1"/>
    </source>
</evidence>
<sequence>MPVTLLARLPAPVLGHRAGVQLPGPAPCRADTKQHLHQRAPSMAQRALRFPGFGLFGGNSSGGGHDSGSSTGGRGTSGSSTSGDRGSSSSSTVAAAANSKGGGASSAPDDSPRPAHVSDGNGLTKKGVDSSSEAIYEMAAAVAAASNGNNGYQMNGQRPTVNGHVNGHASRHAQHSDVKLGAVGGAAVAEPMRVENNIAPYKDASMTPYVSGVPSLAGQIREIASTLRHINTLRVEYLDKIAHQELELETKDQALRSKEDRIHSLESEMLDLRKSLALLHSAKVAAETEVQRLRASASAAAALPAPAATPALEPPAPAASTPTLAPAAAAAPAVPAASAPAAPARVAEPAPAAVAAAAAAPAAPPTPAPPPPPPPRVPEIQLSYRSSWGEVFLHVNVDGKGWTVLPGLRMEHNGNKEHSLTLQGRSIEFVLNNGRGEWDSPNGAGAGKNYRIGTAGEYRLHNGALVQVKAWQQ</sequence>
<feature type="compositionally biased region" description="Gly residues" evidence="2">
    <location>
        <begin position="54"/>
        <end position="76"/>
    </location>
</feature>
<comment type="caution">
    <text evidence="3">The sequence shown here is derived from an EMBL/GenBank/DDBJ whole genome shotgun (WGS) entry which is preliminary data.</text>
</comment>
<keyword evidence="4" id="KW-1185">Reference proteome</keyword>
<organism evidence="3 4">
    <name type="scientific">Tetrabaena socialis</name>
    <dbReference type="NCBI Taxonomy" id="47790"/>
    <lineage>
        <taxon>Eukaryota</taxon>
        <taxon>Viridiplantae</taxon>
        <taxon>Chlorophyta</taxon>
        <taxon>core chlorophytes</taxon>
        <taxon>Chlorophyceae</taxon>
        <taxon>CS clade</taxon>
        <taxon>Chlamydomonadales</taxon>
        <taxon>Tetrabaenaceae</taxon>
        <taxon>Tetrabaena</taxon>
    </lineage>
</organism>
<evidence type="ECO:0000313" key="4">
    <source>
        <dbReference type="Proteomes" id="UP000236333"/>
    </source>
</evidence>
<feature type="compositionally biased region" description="Pro residues" evidence="2">
    <location>
        <begin position="362"/>
        <end position="377"/>
    </location>
</feature>
<evidence type="ECO:0008006" key="5">
    <source>
        <dbReference type="Google" id="ProtNLM"/>
    </source>
</evidence>
<accession>A0A2J8ADV4</accession>
<dbReference type="EMBL" id="PGGS01000049">
    <property type="protein sequence ID" value="PNH10693.1"/>
    <property type="molecule type" value="Genomic_DNA"/>
</dbReference>